<feature type="non-terminal residue" evidence="2">
    <location>
        <position position="1"/>
    </location>
</feature>
<gene>
    <name evidence="2" type="ORF">PENTCL1PPCAC_8589</name>
</gene>
<dbReference type="InterPro" id="IPR006759">
    <property type="entry name" value="Glyco_transf_54"/>
</dbReference>
<dbReference type="GO" id="GO:0006487">
    <property type="term" value="P:protein N-linked glycosylation"/>
    <property type="evidence" value="ECO:0007669"/>
    <property type="project" value="TreeGrafter"/>
</dbReference>
<organism evidence="2 3">
    <name type="scientific">Pristionchus entomophagus</name>
    <dbReference type="NCBI Taxonomy" id="358040"/>
    <lineage>
        <taxon>Eukaryota</taxon>
        <taxon>Metazoa</taxon>
        <taxon>Ecdysozoa</taxon>
        <taxon>Nematoda</taxon>
        <taxon>Chromadorea</taxon>
        <taxon>Rhabditida</taxon>
        <taxon>Rhabditina</taxon>
        <taxon>Diplogasteromorpha</taxon>
        <taxon>Diplogasteroidea</taxon>
        <taxon>Neodiplogasteridae</taxon>
        <taxon>Pristionchus</taxon>
    </lineage>
</organism>
<keyword evidence="3" id="KW-1185">Reference proteome</keyword>
<accession>A0AAV5SYI0</accession>
<dbReference type="PANTHER" id="PTHR12062">
    <property type="entry name" value="N-ACETYLGLUCOSAMINYLTRANSFERASE VI"/>
    <property type="match status" value="1"/>
</dbReference>
<dbReference type="AlphaFoldDB" id="A0AAV5SYI0"/>
<dbReference type="PANTHER" id="PTHR12062:SF9">
    <property type="entry name" value="ALPHA-1,3-MANNOSYL-GLYCOPROTEIN 4-BETA-N-ACETYLGLUCOSAMINYLTRANSFERASE A, ISOFORM A"/>
    <property type="match status" value="1"/>
</dbReference>
<comment type="caution">
    <text evidence="2">The sequence shown here is derived from an EMBL/GenBank/DDBJ whole genome shotgun (WGS) entry which is preliminary data.</text>
</comment>
<dbReference type="GO" id="GO:0008375">
    <property type="term" value="F:acetylglucosaminyltransferase activity"/>
    <property type="evidence" value="ECO:0007669"/>
    <property type="project" value="TreeGrafter"/>
</dbReference>
<protein>
    <recommendedName>
        <fullName evidence="1">MGAT4 conserved region domain-containing protein</fullName>
    </recommendedName>
</protein>
<sequence>NARNEDLENMRIIIMIADLEGASSDFVQNTLASLILNFKDHFSTGLLEVIVPPAAWYPDLKAVPSTLHDPADRMYWRTKQNLDYAYLMIYAARMGDLYLQLEDDIEAAVDYTGDIFKSAARSDWFILELSTLGYIGKLMRSRDVLPLAVYILLNYQFKPVDWLLDDYCTNRYCGHGMEWKACVKEIDKHRVKLGAGLFQHVGYYSSFKGNTNKLKDK</sequence>
<dbReference type="GO" id="GO:0005793">
    <property type="term" value="C:endoplasmic reticulum-Golgi intermediate compartment"/>
    <property type="evidence" value="ECO:0007669"/>
    <property type="project" value="TreeGrafter"/>
</dbReference>
<dbReference type="EMBL" id="BTSX01000002">
    <property type="protein sequence ID" value="GMS86414.1"/>
    <property type="molecule type" value="Genomic_DNA"/>
</dbReference>
<dbReference type="GO" id="GO:0005795">
    <property type="term" value="C:Golgi stack"/>
    <property type="evidence" value="ECO:0007669"/>
    <property type="project" value="TreeGrafter"/>
</dbReference>
<evidence type="ECO:0000259" key="1">
    <source>
        <dbReference type="Pfam" id="PF04666"/>
    </source>
</evidence>
<feature type="non-terminal residue" evidence="2">
    <location>
        <position position="217"/>
    </location>
</feature>
<reference evidence="2" key="1">
    <citation type="submission" date="2023-10" db="EMBL/GenBank/DDBJ databases">
        <title>Genome assembly of Pristionchus species.</title>
        <authorList>
            <person name="Yoshida K."/>
            <person name="Sommer R.J."/>
        </authorList>
    </citation>
    <scope>NUCLEOTIDE SEQUENCE</scope>
    <source>
        <strain evidence="2">RS0144</strain>
    </source>
</reference>
<name>A0AAV5SYI0_9BILA</name>
<evidence type="ECO:0000313" key="3">
    <source>
        <dbReference type="Proteomes" id="UP001432027"/>
    </source>
</evidence>
<dbReference type="GO" id="GO:0005783">
    <property type="term" value="C:endoplasmic reticulum"/>
    <property type="evidence" value="ECO:0007669"/>
    <property type="project" value="TreeGrafter"/>
</dbReference>
<dbReference type="Pfam" id="PF04666">
    <property type="entry name" value="MGAT4_cons"/>
    <property type="match status" value="1"/>
</dbReference>
<dbReference type="Proteomes" id="UP001432027">
    <property type="component" value="Unassembled WGS sequence"/>
</dbReference>
<evidence type="ECO:0000313" key="2">
    <source>
        <dbReference type="EMBL" id="GMS86414.1"/>
    </source>
</evidence>
<dbReference type="InterPro" id="IPR057279">
    <property type="entry name" value="MGAT4"/>
</dbReference>
<feature type="domain" description="MGAT4 conserved region" evidence="1">
    <location>
        <begin position="4"/>
        <end position="217"/>
    </location>
</feature>
<proteinExistence type="predicted"/>